<evidence type="ECO:0000256" key="10">
    <source>
        <dbReference type="RuleBase" id="RU365094"/>
    </source>
</evidence>
<dbReference type="AlphaFoldDB" id="A0A917NL63"/>
<comment type="subunit">
    <text evidence="10">Homodimer. Forms a membrane-associated complex with FtsX.</text>
</comment>
<dbReference type="EMBL" id="BMOY01000018">
    <property type="protein sequence ID" value="GGJ05877.1"/>
    <property type="molecule type" value="Genomic_DNA"/>
</dbReference>
<evidence type="ECO:0000256" key="6">
    <source>
        <dbReference type="ARBA" id="ARBA00022741"/>
    </source>
</evidence>
<comment type="subcellular location">
    <subcellularLocation>
        <location evidence="10">Cell membrane</location>
        <topology evidence="10">Peripheral membrane protein</topology>
        <orientation evidence="10">Cytoplasmic side</orientation>
    </subcellularLocation>
</comment>
<dbReference type="PROSITE" id="PS00211">
    <property type="entry name" value="ABC_TRANSPORTER_1"/>
    <property type="match status" value="1"/>
</dbReference>
<accession>A0A917NL63</accession>
<feature type="domain" description="ABC transporter" evidence="11">
    <location>
        <begin position="28"/>
        <end position="251"/>
    </location>
</feature>
<dbReference type="InterPro" id="IPR003593">
    <property type="entry name" value="AAA+_ATPase"/>
</dbReference>
<dbReference type="InterPro" id="IPR015854">
    <property type="entry name" value="ABC_transpr_LolD-like"/>
</dbReference>
<dbReference type="GO" id="GO:0051301">
    <property type="term" value="P:cell division"/>
    <property type="evidence" value="ECO:0007669"/>
    <property type="project" value="UniProtKB-UniRule"/>
</dbReference>
<evidence type="ECO:0000256" key="8">
    <source>
        <dbReference type="ARBA" id="ARBA00023136"/>
    </source>
</evidence>
<dbReference type="InterPro" id="IPR005286">
    <property type="entry name" value="Cell_div_FtsE"/>
</dbReference>
<evidence type="ECO:0000256" key="4">
    <source>
        <dbReference type="ARBA" id="ARBA00022475"/>
    </source>
</evidence>
<comment type="function">
    <text evidence="10">Part of the ABC transporter FtsEX involved in cellular division.</text>
</comment>
<evidence type="ECO:0000313" key="12">
    <source>
        <dbReference type="EMBL" id="GGJ05877.1"/>
    </source>
</evidence>
<dbReference type="NCBIfam" id="TIGR02673">
    <property type="entry name" value="FtsE"/>
    <property type="match status" value="1"/>
</dbReference>
<comment type="similarity">
    <text evidence="1 10">Belongs to the ABC transporter superfamily.</text>
</comment>
<dbReference type="SUPFAM" id="SSF52540">
    <property type="entry name" value="P-loop containing nucleoside triphosphate hydrolases"/>
    <property type="match status" value="1"/>
</dbReference>
<dbReference type="Proteomes" id="UP000637695">
    <property type="component" value="Unassembled WGS sequence"/>
</dbReference>
<dbReference type="GO" id="GO:0022857">
    <property type="term" value="F:transmembrane transporter activity"/>
    <property type="evidence" value="ECO:0007669"/>
    <property type="project" value="TreeGrafter"/>
</dbReference>
<comment type="caution">
    <text evidence="12">The sequence shown here is derived from an EMBL/GenBank/DDBJ whole genome shotgun (WGS) entry which is preliminary data.</text>
</comment>
<dbReference type="FunFam" id="3.40.50.300:FF:000056">
    <property type="entry name" value="Cell division ATP-binding protein FtsE"/>
    <property type="match status" value="1"/>
</dbReference>
<sequence>MGVEPSEYGQVWRFFILALVPKGSLLMIEMQDVWKEYRNGTKAINGISVKIDQGEFVYVVGPSGAGKSTFIKLMYREERPTRGHIFVNGFNIGRLKDRKVPLLRRNIGVVFQDFKLLPKLTAYENVAFALEVINTPRRVIRKRVMDVLDWVGLADKAHMLPSQLSGGEQQRVAIARAIANNPSVIIADEPTGNLDPDTSWGIMKLFQRINDRGTTIVMATHNKEIVNTMRKRVIAIERGVIVRDEPKGLYGYED</sequence>
<dbReference type="PROSITE" id="PS50893">
    <property type="entry name" value="ABC_TRANSPORTER_2"/>
    <property type="match status" value="1"/>
</dbReference>
<dbReference type="Pfam" id="PF00005">
    <property type="entry name" value="ABC_tran"/>
    <property type="match status" value="1"/>
</dbReference>
<evidence type="ECO:0000313" key="13">
    <source>
        <dbReference type="Proteomes" id="UP000637695"/>
    </source>
</evidence>
<dbReference type="PANTHER" id="PTHR24220:SF470">
    <property type="entry name" value="CELL DIVISION ATP-BINDING PROTEIN FTSE"/>
    <property type="match status" value="1"/>
</dbReference>
<organism evidence="12 13">
    <name type="scientific">Alicyclobacillus cellulosilyticus</name>
    <dbReference type="NCBI Taxonomy" id="1003997"/>
    <lineage>
        <taxon>Bacteria</taxon>
        <taxon>Bacillati</taxon>
        <taxon>Bacillota</taxon>
        <taxon>Bacilli</taxon>
        <taxon>Bacillales</taxon>
        <taxon>Alicyclobacillaceae</taxon>
        <taxon>Alicyclobacillus</taxon>
    </lineage>
</organism>
<dbReference type="GO" id="GO:0016887">
    <property type="term" value="F:ATP hydrolysis activity"/>
    <property type="evidence" value="ECO:0007669"/>
    <property type="project" value="InterPro"/>
</dbReference>
<keyword evidence="3" id="KW-0813">Transport</keyword>
<protein>
    <recommendedName>
        <fullName evidence="2 10">Cell division ATP-binding protein FtsE</fullName>
    </recommendedName>
</protein>
<dbReference type="Gene3D" id="3.40.50.300">
    <property type="entry name" value="P-loop containing nucleotide triphosphate hydrolases"/>
    <property type="match status" value="1"/>
</dbReference>
<keyword evidence="9 10" id="KW-0131">Cell cycle</keyword>
<dbReference type="GO" id="GO:0005524">
    <property type="term" value="F:ATP binding"/>
    <property type="evidence" value="ECO:0007669"/>
    <property type="project" value="UniProtKB-UniRule"/>
</dbReference>
<evidence type="ECO:0000256" key="7">
    <source>
        <dbReference type="ARBA" id="ARBA00022840"/>
    </source>
</evidence>
<keyword evidence="6 10" id="KW-0547">Nucleotide-binding</keyword>
<evidence type="ECO:0000256" key="5">
    <source>
        <dbReference type="ARBA" id="ARBA00022618"/>
    </source>
</evidence>
<evidence type="ECO:0000259" key="11">
    <source>
        <dbReference type="PROSITE" id="PS50893"/>
    </source>
</evidence>
<reference evidence="12" key="1">
    <citation type="journal article" date="2014" name="Int. J. Syst. Evol. Microbiol.">
        <title>Complete genome sequence of Corynebacterium casei LMG S-19264T (=DSM 44701T), isolated from a smear-ripened cheese.</title>
        <authorList>
            <consortium name="US DOE Joint Genome Institute (JGI-PGF)"/>
            <person name="Walter F."/>
            <person name="Albersmeier A."/>
            <person name="Kalinowski J."/>
            <person name="Ruckert C."/>
        </authorList>
    </citation>
    <scope>NUCLEOTIDE SEQUENCE</scope>
    <source>
        <strain evidence="12">JCM 18487</strain>
    </source>
</reference>
<dbReference type="InterPro" id="IPR017871">
    <property type="entry name" value="ABC_transporter-like_CS"/>
</dbReference>
<keyword evidence="4 10" id="KW-1003">Cell membrane</keyword>
<keyword evidence="8 10" id="KW-0472">Membrane</keyword>
<dbReference type="SMART" id="SM00382">
    <property type="entry name" value="AAA"/>
    <property type="match status" value="1"/>
</dbReference>
<reference evidence="12" key="2">
    <citation type="submission" date="2020-09" db="EMBL/GenBank/DDBJ databases">
        <authorList>
            <person name="Sun Q."/>
            <person name="Ohkuma M."/>
        </authorList>
    </citation>
    <scope>NUCLEOTIDE SEQUENCE</scope>
    <source>
        <strain evidence="12">JCM 18487</strain>
    </source>
</reference>
<dbReference type="GO" id="GO:0005886">
    <property type="term" value="C:plasma membrane"/>
    <property type="evidence" value="ECO:0007669"/>
    <property type="project" value="UniProtKB-SubCell"/>
</dbReference>
<gene>
    <name evidence="10 12" type="primary">ftsE</name>
    <name evidence="12" type="ORF">GCM10010885_13820</name>
</gene>
<evidence type="ECO:0000256" key="1">
    <source>
        <dbReference type="ARBA" id="ARBA00005417"/>
    </source>
</evidence>
<dbReference type="PANTHER" id="PTHR24220">
    <property type="entry name" value="IMPORT ATP-BINDING PROTEIN"/>
    <property type="match status" value="1"/>
</dbReference>
<dbReference type="InterPro" id="IPR027417">
    <property type="entry name" value="P-loop_NTPase"/>
</dbReference>
<name>A0A917NL63_9BACL</name>
<keyword evidence="7 10" id="KW-0067">ATP-binding</keyword>
<dbReference type="CDD" id="cd03292">
    <property type="entry name" value="ABC_FtsE"/>
    <property type="match status" value="1"/>
</dbReference>
<evidence type="ECO:0000256" key="9">
    <source>
        <dbReference type="ARBA" id="ARBA00023306"/>
    </source>
</evidence>
<proteinExistence type="inferred from homology"/>
<evidence type="ECO:0000256" key="3">
    <source>
        <dbReference type="ARBA" id="ARBA00022448"/>
    </source>
</evidence>
<dbReference type="InterPro" id="IPR003439">
    <property type="entry name" value="ABC_transporter-like_ATP-bd"/>
</dbReference>
<evidence type="ECO:0000256" key="2">
    <source>
        <dbReference type="ARBA" id="ARBA00020019"/>
    </source>
</evidence>
<keyword evidence="5 10" id="KW-0132">Cell division</keyword>
<keyword evidence="13" id="KW-1185">Reference proteome</keyword>